<evidence type="ECO:0000259" key="4">
    <source>
        <dbReference type="Pfam" id="PF14392"/>
    </source>
</evidence>
<feature type="domain" description="DUF4283" evidence="3">
    <location>
        <begin position="30"/>
        <end position="96"/>
    </location>
</feature>
<evidence type="ECO:0000259" key="1">
    <source>
        <dbReference type="Pfam" id="PF13456"/>
    </source>
</evidence>
<feature type="domain" description="Reverse transcriptase zinc-binding" evidence="2">
    <location>
        <begin position="687"/>
        <end position="775"/>
    </location>
</feature>
<dbReference type="InterPro" id="IPR012337">
    <property type="entry name" value="RNaseH-like_sf"/>
</dbReference>
<proteinExistence type="predicted"/>
<evidence type="ECO:0000313" key="6">
    <source>
        <dbReference type="Proteomes" id="UP000596661"/>
    </source>
</evidence>
<dbReference type="SUPFAM" id="SSF53098">
    <property type="entry name" value="Ribonuclease H-like"/>
    <property type="match status" value="1"/>
</dbReference>
<dbReference type="Pfam" id="PF13456">
    <property type="entry name" value="RVT_3"/>
    <property type="match status" value="1"/>
</dbReference>
<dbReference type="InterPro" id="IPR002156">
    <property type="entry name" value="RNaseH_domain"/>
</dbReference>
<evidence type="ECO:0000259" key="3">
    <source>
        <dbReference type="Pfam" id="PF14111"/>
    </source>
</evidence>
<evidence type="ECO:0000313" key="5">
    <source>
        <dbReference type="EnsemblPlants" id="cds.evm.model.06.1885"/>
    </source>
</evidence>
<dbReference type="CDD" id="cd06222">
    <property type="entry name" value="RNase_H_like"/>
    <property type="match status" value="1"/>
</dbReference>
<organism evidence="5 6">
    <name type="scientific">Cannabis sativa</name>
    <name type="common">Hemp</name>
    <name type="synonym">Marijuana</name>
    <dbReference type="NCBI Taxonomy" id="3483"/>
    <lineage>
        <taxon>Eukaryota</taxon>
        <taxon>Viridiplantae</taxon>
        <taxon>Streptophyta</taxon>
        <taxon>Embryophyta</taxon>
        <taxon>Tracheophyta</taxon>
        <taxon>Spermatophyta</taxon>
        <taxon>Magnoliopsida</taxon>
        <taxon>eudicotyledons</taxon>
        <taxon>Gunneridae</taxon>
        <taxon>Pentapetalae</taxon>
        <taxon>rosids</taxon>
        <taxon>fabids</taxon>
        <taxon>Rosales</taxon>
        <taxon>Cannabaceae</taxon>
        <taxon>Cannabis</taxon>
    </lineage>
</organism>
<dbReference type="AlphaFoldDB" id="A0A803PWA8"/>
<dbReference type="InterPro" id="IPR026960">
    <property type="entry name" value="RVT-Znf"/>
</dbReference>
<dbReference type="InterPro" id="IPR044730">
    <property type="entry name" value="RNase_H-like_dom_plant"/>
</dbReference>
<name>A0A803PWA8_CANSA</name>
<sequence>MASSSTLPPDFEDSYSKIQLEEEEEGTLVIDFLSMQHTMASLWQPGKGMFVKELQTNLYLFQFYHEADIERVIEGSPWTFNKFQLVFERLKKGEEPMLVKLCRLDIWVQLHNLRPGFMSDSIVQRVANYIGSYVKSDPKNFNGIWRTYLRVRVSINVEKPLKRRMKLKKPDGDWLWTDFKYEFIPTFCFICGIIGHSERFCSRLYDTPLELIQKPYGLWMKEEPKWKNKLIGARWLRTGTAADAQFADNVTAINAPTITPTSIQGLQDKNTTVEGDFAINSINHGLGVHKGIAKDQGIALINANKEILAENFLTEAMIIVDSKKRRLGQDGKEVMDEDEWSTWLFMVGGTLDQSFLQEAFDKIKGIRVANGAPFISHMLFADDSYVFCRANENDSTKVLTLLKDFERASGQMVNFSKSSVFFSANIHTIVRMQICQRMGIVEADDSSLYLGLPCIISRNKKAVFGFLKDKMSQALPNHAMSVFLLPINTCKSVESVMSNYWWKSSKNNCGISWMSWKKLCKHKSNGGLGFKDLRDYNLALLGKQAWRLLVADNSLVSRVFKARYFASGSVLTASLGNNPSYVWRSIFETKQFLLAGVRKSIARGLETSILDDPWLPDGTDPYVRSVNPDLVNKKVSSLMCMDRLQWDNDILEDIFDVRDRDLILNIPLPETVQNDCWTWSREKNGVYSVKSAYRGMQEHYIVSGMPTEFWSAFWKINVQPKVLQFGWRALTGTLATKVQLNTKHVPISQLCTFCNVADETIQHILVDCSYARSCWHRSSVDFSSAASMVYHEWFQQVMVSNNTGQIEEALMVTWAIWNARNQLLWNQKSTAALDVVLSARSNLYQWQSAQQNRFDPLLSSFEIGKEVEHWTKPVGNKIKVNVDGAIFEAYNSFGFGFLARDTFGAVLGAAATSNSGSVAPEIVELIGIKEALSWIKTKSWNSVEVETDCLMAVQAINNNMFLPSTFGMLVHDCQHLLSELSYVTLSFVKRSANKAAHFLARSSYYMSDRTIDASNLPSELVEIVMNDFLH</sequence>
<dbReference type="GO" id="GO:0003676">
    <property type="term" value="F:nucleic acid binding"/>
    <property type="evidence" value="ECO:0007669"/>
    <property type="project" value="InterPro"/>
</dbReference>
<dbReference type="EnsemblPlants" id="evm.model.06.1885">
    <property type="protein sequence ID" value="cds.evm.model.06.1885"/>
    <property type="gene ID" value="evm.TU.06.1885"/>
</dbReference>
<reference evidence="5" key="1">
    <citation type="submission" date="2018-11" db="EMBL/GenBank/DDBJ databases">
        <authorList>
            <person name="Grassa J C."/>
        </authorList>
    </citation>
    <scope>NUCLEOTIDE SEQUENCE [LARGE SCALE GENOMIC DNA]</scope>
</reference>
<dbReference type="Gramene" id="evm.model.06.1885">
    <property type="protein sequence ID" value="cds.evm.model.06.1885"/>
    <property type="gene ID" value="evm.TU.06.1885"/>
</dbReference>
<dbReference type="Gene3D" id="3.30.420.10">
    <property type="entry name" value="Ribonuclease H-like superfamily/Ribonuclease H"/>
    <property type="match status" value="1"/>
</dbReference>
<dbReference type="Pfam" id="PF13966">
    <property type="entry name" value="zf-RVT"/>
    <property type="match status" value="1"/>
</dbReference>
<dbReference type="InterPro" id="IPR036397">
    <property type="entry name" value="RNaseH_sf"/>
</dbReference>
<dbReference type="Proteomes" id="UP000596661">
    <property type="component" value="Chromosome 6"/>
</dbReference>
<dbReference type="Pfam" id="PF14111">
    <property type="entry name" value="DUF4283"/>
    <property type="match status" value="1"/>
</dbReference>
<reference evidence="5" key="2">
    <citation type="submission" date="2021-03" db="UniProtKB">
        <authorList>
            <consortium name="EnsemblPlants"/>
        </authorList>
    </citation>
    <scope>IDENTIFICATION</scope>
</reference>
<accession>A0A803PWA8</accession>
<evidence type="ECO:0000259" key="2">
    <source>
        <dbReference type="Pfam" id="PF13966"/>
    </source>
</evidence>
<protein>
    <submittedName>
        <fullName evidence="5">Uncharacterized protein</fullName>
    </submittedName>
</protein>
<dbReference type="InterPro" id="IPR025836">
    <property type="entry name" value="Zn_knuckle_CX2CX4HX4C"/>
</dbReference>
<dbReference type="InterPro" id="IPR025558">
    <property type="entry name" value="DUF4283"/>
</dbReference>
<dbReference type="Pfam" id="PF14392">
    <property type="entry name" value="zf-CCHC_4"/>
    <property type="match status" value="1"/>
</dbReference>
<dbReference type="GO" id="GO:0004523">
    <property type="term" value="F:RNA-DNA hybrid ribonuclease activity"/>
    <property type="evidence" value="ECO:0007669"/>
    <property type="project" value="InterPro"/>
</dbReference>
<feature type="domain" description="Zinc knuckle CX2CX4HX4C" evidence="4">
    <location>
        <begin position="156"/>
        <end position="202"/>
    </location>
</feature>
<dbReference type="PANTHER" id="PTHR33116">
    <property type="entry name" value="REVERSE TRANSCRIPTASE ZINC-BINDING DOMAIN-CONTAINING PROTEIN-RELATED-RELATED"/>
    <property type="match status" value="1"/>
</dbReference>
<feature type="domain" description="RNase H type-1" evidence="1">
    <location>
        <begin position="881"/>
        <end position="1002"/>
    </location>
</feature>
<dbReference type="PANTHER" id="PTHR33116:SF86">
    <property type="entry name" value="REVERSE TRANSCRIPTASE DOMAIN-CONTAINING PROTEIN"/>
    <property type="match status" value="1"/>
</dbReference>
<dbReference type="EMBL" id="UZAU01000619">
    <property type="status" value="NOT_ANNOTATED_CDS"/>
    <property type="molecule type" value="Genomic_DNA"/>
</dbReference>
<keyword evidence="6" id="KW-1185">Reference proteome</keyword>